<dbReference type="InterPro" id="IPR036010">
    <property type="entry name" value="2Fe-2S_ferredoxin-like_sf"/>
</dbReference>
<dbReference type="Gene3D" id="3.40.50.80">
    <property type="entry name" value="Nucleotide-binding domain of ferredoxin-NADP reductase (FNR) module"/>
    <property type="match status" value="1"/>
</dbReference>
<dbReference type="InterPro" id="IPR017927">
    <property type="entry name" value="FAD-bd_FR_type"/>
</dbReference>
<evidence type="ECO:0000313" key="13">
    <source>
        <dbReference type="Proteomes" id="UP000309215"/>
    </source>
</evidence>
<comment type="cofactor">
    <cofactor evidence="1">
        <name>FAD</name>
        <dbReference type="ChEBI" id="CHEBI:57692"/>
    </cofactor>
</comment>
<evidence type="ECO:0000313" key="12">
    <source>
        <dbReference type="EMBL" id="TKD12194.1"/>
    </source>
</evidence>
<evidence type="ECO:0000256" key="6">
    <source>
        <dbReference type="ARBA" id="ARBA00023002"/>
    </source>
</evidence>
<dbReference type="AlphaFoldDB" id="A0A4U1JHV1"/>
<accession>A0A4U1JHV1</accession>
<dbReference type="PANTHER" id="PTHR47354:SF8">
    <property type="entry name" value="1,2-PHENYLACETYL-COA EPOXIDASE, SUBUNIT E"/>
    <property type="match status" value="1"/>
</dbReference>
<proteinExistence type="predicted"/>
<dbReference type="Gene3D" id="3.10.20.30">
    <property type="match status" value="1"/>
</dbReference>
<dbReference type="SUPFAM" id="SSF63380">
    <property type="entry name" value="Riboflavin synthase domain-like"/>
    <property type="match status" value="1"/>
</dbReference>
<dbReference type="GO" id="GO:0016491">
    <property type="term" value="F:oxidoreductase activity"/>
    <property type="evidence" value="ECO:0007669"/>
    <property type="project" value="UniProtKB-KW"/>
</dbReference>
<dbReference type="InterPro" id="IPR001041">
    <property type="entry name" value="2Fe-2S_ferredoxin-type"/>
</dbReference>
<dbReference type="InterPro" id="IPR001433">
    <property type="entry name" value="OxRdtase_FAD/NAD-bd"/>
</dbReference>
<keyword evidence="2" id="KW-0285">Flavoprotein</keyword>
<feature type="region of interest" description="Disordered" evidence="9">
    <location>
        <begin position="44"/>
        <end position="63"/>
    </location>
</feature>
<feature type="compositionally biased region" description="Basic residues" evidence="9">
    <location>
        <begin position="44"/>
        <end position="61"/>
    </location>
</feature>
<dbReference type="Pfam" id="PF00970">
    <property type="entry name" value="FAD_binding_6"/>
    <property type="match status" value="1"/>
</dbReference>
<evidence type="ECO:0000256" key="4">
    <source>
        <dbReference type="ARBA" id="ARBA00022723"/>
    </source>
</evidence>
<keyword evidence="4" id="KW-0479">Metal-binding</keyword>
<keyword evidence="7" id="KW-0408">Iron</keyword>
<sequence length="510" mass="54980">MGAAGRQHVPPTNPRRWYDPEASIAGISRSDRRPVEFVPRLRFRSRGRRRHPPRRRPRSRRVGAQCQVTLDTLQSCRYKRAMELDKATIQAETRKSGGAADLLPARIVVRLEALVRDVRTVLNDFTGARPAPYAVRKPLARHLLAFTTSPSPTSSAGITPRRLRVTRVVRETADAVSLSLTDPEGRRIAFVPGQFFTVLVTLASGEILRRAYSISSLPDEDGAAAEVTITIKRMPGGRASNHLNERVAEGDVLDVLGPSGSFTAAPDPAARRHLVLIAGGSGITPLASITRTTLAREPESRVSLVYGNRGEADIIFREALASLVETHADRFTLRHVLSEPPAGFTGRTGLLDHDNVTRELDVLAAASGLDAGATDYYVCGPEPMMIAAREALLARGVAPARIHEERFSAPARRTTPALPTSSAPIEIRLRGRTKTVTAAPGQTLLEAGLAASLPMPFSCTMGGCGVCKIKLLSGDVTSEEPNCLQEEEKNQGFVLACVSRAAAPCTVEVP</sequence>
<dbReference type="GO" id="GO:0051537">
    <property type="term" value="F:2 iron, 2 sulfur cluster binding"/>
    <property type="evidence" value="ECO:0007669"/>
    <property type="project" value="UniProtKB-KW"/>
</dbReference>
<evidence type="ECO:0000259" key="11">
    <source>
        <dbReference type="PROSITE" id="PS51384"/>
    </source>
</evidence>
<evidence type="ECO:0000256" key="1">
    <source>
        <dbReference type="ARBA" id="ARBA00001974"/>
    </source>
</evidence>
<feature type="region of interest" description="Disordered" evidence="9">
    <location>
        <begin position="1"/>
        <end position="22"/>
    </location>
</feature>
<feature type="domain" description="2Fe-2S ferredoxin-type" evidence="10">
    <location>
        <begin position="423"/>
        <end position="510"/>
    </location>
</feature>
<keyword evidence="5" id="KW-0274">FAD</keyword>
<feature type="domain" description="FAD-binding FR-type" evidence="11">
    <location>
        <begin position="158"/>
        <end position="265"/>
    </location>
</feature>
<dbReference type="PROSITE" id="PS51085">
    <property type="entry name" value="2FE2S_FER_2"/>
    <property type="match status" value="1"/>
</dbReference>
<dbReference type="OrthoDB" id="9806195at2"/>
<dbReference type="Gene3D" id="2.40.30.10">
    <property type="entry name" value="Translation factors"/>
    <property type="match status" value="1"/>
</dbReference>
<keyword evidence="6" id="KW-0560">Oxidoreductase</keyword>
<dbReference type="Pfam" id="PF00111">
    <property type="entry name" value="Fer2"/>
    <property type="match status" value="1"/>
</dbReference>
<dbReference type="PRINTS" id="PR00406">
    <property type="entry name" value="CYTB5RDTASE"/>
</dbReference>
<reference evidence="12 13" key="1">
    <citation type="submission" date="2019-04" db="EMBL/GenBank/DDBJ databases">
        <authorList>
            <person name="Li Y."/>
            <person name="Wang J."/>
        </authorList>
    </citation>
    <scope>NUCLEOTIDE SEQUENCE [LARGE SCALE GENOMIC DNA]</scope>
    <source>
        <strain evidence="12 13">DSM 14668</strain>
    </source>
</reference>
<evidence type="ECO:0000256" key="3">
    <source>
        <dbReference type="ARBA" id="ARBA00022714"/>
    </source>
</evidence>
<protein>
    <submittedName>
        <fullName evidence="12">Ferredoxin--NADP reductase</fullName>
    </submittedName>
</protein>
<dbReference type="GO" id="GO:0050660">
    <property type="term" value="F:flavin adenine dinucleotide binding"/>
    <property type="evidence" value="ECO:0007669"/>
    <property type="project" value="TreeGrafter"/>
</dbReference>
<dbReference type="CDD" id="cd00207">
    <property type="entry name" value="fer2"/>
    <property type="match status" value="1"/>
</dbReference>
<dbReference type="PROSITE" id="PS51384">
    <property type="entry name" value="FAD_FR"/>
    <property type="match status" value="1"/>
</dbReference>
<keyword evidence="3" id="KW-0001">2Fe-2S</keyword>
<keyword evidence="8" id="KW-0411">Iron-sulfur</keyword>
<dbReference type="InterPro" id="IPR008333">
    <property type="entry name" value="Cbr1-like_FAD-bd_dom"/>
</dbReference>
<evidence type="ECO:0000256" key="9">
    <source>
        <dbReference type="SAM" id="MobiDB-lite"/>
    </source>
</evidence>
<dbReference type="PRINTS" id="PR00371">
    <property type="entry name" value="FPNCR"/>
</dbReference>
<dbReference type="InterPro" id="IPR001709">
    <property type="entry name" value="Flavoprot_Pyr_Nucl_cyt_Rdtase"/>
</dbReference>
<dbReference type="Pfam" id="PF00175">
    <property type="entry name" value="NAD_binding_1"/>
    <property type="match status" value="1"/>
</dbReference>
<dbReference type="SUPFAM" id="SSF52343">
    <property type="entry name" value="Ferredoxin reductase-like, C-terminal NADP-linked domain"/>
    <property type="match status" value="1"/>
</dbReference>
<keyword evidence="13" id="KW-1185">Reference proteome</keyword>
<dbReference type="Proteomes" id="UP000309215">
    <property type="component" value="Unassembled WGS sequence"/>
</dbReference>
<dbReference type="PROSITE" id="PS00197">
    <property type="entry name" value="2FE2S_FER_1"/>
    <property type="match status" value="1"/>
</dbReference>
<dbReference type="GO" id="GO:0046872">
    <property type="term" value="F:metal ion binding"/>
    <property type="evidence" value="ECO:0007669"/>
    <property type="project" value="UniProtKB-KW"/>
</dbReference>
<dbReference type="InterPro" id="IPR017938">
    <property type="entry name" value="Riboflavin_synthase-like_b-brl"/>
</dbReference>
<dbReference type="SUPFAM" id="SSF54292">
    <property type="entry name" value="2Fe-2S ferredoxin-like"/>
    <property type="match status" value="1"/>
</dbReference>
<evidence type="ECO:0000259" key="10">
    <source>
        <dbReference type="PROSITE" id="PS51085"/>
    </source>
</evidence>
<dbReference type="CDD" id="cd06214">
    <property type="entry name" value="PA_degradation_oxidoreductase_like"/>
    <property type="match status" value="1"/>
</dbReference>
<organism evidence="12 13">
    <name type="scientific">Polyangium fumosum</name>
    <dbReference type="NCBI Taxonomy" id="889272"/>
    <lineage>
        <taxon>Bacteria</taxon>
        <taxon>Pseudomonadati</taxon>
        <taxon>Myxococcota</taxon>
        <taxon>Polyangia</taxon>
        <taxon>Polyangiales</taxon>
        <taxon>Polyangiaceae</taxon>
        <taxon>Polyangium</taxon>
    </lineage>
</organism>
<dbReference type="PANTHER" id="PTHR47354">
    <property type="entry name" value="NADH OXIDOREDUCTASE HCR"/>
    <property type="match status" value="1"/>
</dbReference>
<dbReference type="InterPro" id="IPR039261">
    <property type="entry name" value="FNR_nucleotide-bd"/>
</dbReference>
<dbReference type="InterPro" id="IPR050415">
    <property type="entry name" value="MRET"/>
</dbReference>
<evidence type="ECO:0000256" key="2">
    <source>
        <dbReference type="ARBA" id="ARBA00022630"/>
    </source>
</evidence>
<dbReference type="InterPro" id="IPR012675">
    <property type="entry name" value="Beta-grasp_dom_sf"/>
</dbReference>
<evidence type="ECO:0000256" key="8">
    <source>
        <dbReference type="ARBA" id="ARBA00023014"/>
    </source>
</evidence>
<name>A0A4U1JHV1_9BACT</name>
<dbReference type="InterPro" id="IPR006058">
    <property type="entry name" value="2Fe2S_fd_BS"/>
</dbReference>
<gene>
    <name evidence="12" type="ORF">E8A74_06195</name>
</gene>
<evidence type="ECO:0000256" key="5">
    <source>
        <dbReference type="ARBA" id="ARBA00022827"/>
    </source>
</evidence>
<evidence type="ECO:0000256" key="7">
    <source>
        <dbReference type="ARBA" id="ARBA00023004"/>
    </source>
</evidence>
<dbReference type="EMBL" id="SSMQ01000004">
    <property type="protein sequence ID" value="TKD12194.1"/>
    <property type="molecule type" value="Genomic_DNA"/>
</dbReference>
<comment type="caution">
    <text evidence="12">The sequence shown here is derived from an EMBL/GenBank/DDBJ whole genome shotgun (WGS) entry which is preliminary data.</text>
</comment>